<evidence type="ECO:0000256" key="1">
    <source>
        <dbReference type="SAM" id="SignalP"/>
    </source>
</evidence>
<dbReference type="InterPro" id="IPR013783">
    <property type="entry name" value="Ig-like_fold"/>
</dbReference>
<dbReference type="InterPro" id="IPR036179">
    <property type="entry name" value="Ig-like_dom_sf"/>
</dbReference>
<feature type="domain" description="Immunoglobulin" evidence="2">
    <location>
        <begin position="2025"/>
        <end position="2143"/>
    </location>
</feature>
<proteinExistence type="predicted"/>
<feature type="domain" description="Immunoglobulin" evidence="2">
    <location>
        <begin position="3686"/>
        <end position="3830"/>
    </location>
</feature>
<dbReference type="SMART" id="SM00409">
    <property type="entry name" value="IG"/>
    <property type="match status" value="3"/>
</dbReference>
<feature type="signal peptide" evidence="1">
    <location>
        <begin position="1"/>
        <end position="25"/>
    </location>
</feature>
<evidence type="ECO:0000259" key="2">
    <source>
        <dbReference type="SMART" id="SM00409"/>
    </source>
</evidence>
<dbReference type="EMBL" id="KV895641">
    <property type="protein sequence ID" value="OON17257.1"/>
    <property type="molecule type" value="Genomic_DNA"/>
</dbReference>
<protein>
    <submittedName>
        <fullName evidence="3">Phage tail component protein</fullName>
    </submittedName>
</protein>
<dbReference type="Gene3D" id="2.60.40.10">
    <property type="entry name" value="Immunoglobulins"/>
    <property type="match status" value="1"/>
</dbReference>
<evidence type="ECO:0000313" key="3">
    <source>
        <dbReference type="EMBL" id="OON17257.1"/>
    </source>
</evidence>
<dbReference type="Proteomes" id="UP000243686">
    <property type="component" value="Unassembled WGS sequence"/>
</dbReference>
<evidence type="ECO:0000313" key="4">
    <source>
        <dbReference type="Proteomes" id="UP000243686"/>
    </source>
</evidence>
<reference evidence="3 4" key="1">
    <citation type="submission" date="2015-03" db="EMBL/GenBank/DDBJ databases">
        <title>Draft genome of the nematode, Opisthorchis viverrini.</title>
        <authorList>
            <person name="Mitreva M."/>
        </authorList>
    </citation>
    <scope>NUCLEOTIDE SEQUENCE [LARGE SCALE GENOMIC DNA]</scope>
    <source>
        <strain evidence="3">Khon Kaen</strain>
    </source>
</reference>
<feature type="domain" description="Immunoglobulin" evidence="2">
    <location>
        <begin position="1192"/>
        <end position="1287"/>
    </location>
</feature>
<sequence>MGAVYWCFLEILSLMHMALYHPTFAEEYCNTMVNSWDFPHGATYMNDDRSSRGIAYMSTEGEVISFQTDPLNVVESILSLDVRQGNIIFRCRFEDACCRKEVSKSETCKFPHSAVQTGSSVMYFTASNAINEHNLLILFLVKRHSGYTGDSGEQQEIKSLQKYFSTHPNRNDTVVCPQFGKYGHWTEPPKVGQFLRKEHEIHRLEPKQVQKKADHEEYTNLTFNLCMFSTDLQTKEFWHIYYRKETDTFKITKTPLIQSRVTNSNCTYTSFTHRIQWHSKFRQHSRNWEGSLMLARHTKAILFLSYESRSAKVVDGVLRSFLRKWIVERDLNHRWSWPDSVQYPAIQMTSFTMRRNAIFQEGQDKILWIDEDEIHHTIERYCCKRLTRLHDCQETKRMLSRPGKPYFEMRKLTIRDSGMYTCRNPPGVKPDHNFVTDYYIIVLPRKKDVNAYLSERSLSPKDVIVDNYPTQDVLNRSYFNGNNPVYANCIYLLSKGLDNHDGYRINYSIPGNYKQTANFTRDLGDMFIFVASHAIEPEYDDLQAVVSEFTCSYYYSQTFYLVQHLPNVPNHLSRVVSSRTLVALRHNSPKIITSSIETSEHILTNLLRRPSVSLADLYQDQANDKWVKDKMVEGLIYGSFVVLVNEYAGWSSTTTYKELGVDTSVVANPCTFHIEKLVINPGDYLLSAPEMVDSYTLIAKQVQFQCMIVLNSRGMALGAYNPKHEQIDRNKVELDVNNRIIHLLSKPDQKVQHQVSDLEERISAEFKLARWQVGWRGTINVGERIKMFWHANDTKSSTIRCKYKMDETSVSIPAPESFEVRTFMKHNLFELVKWEASELDSGLYQCYTCQDCPELDKVIPRRLVVLPDPSKIHLSVDYGSANHSGSGTKEDPIETTAVSMLFKCSYLAYGGLTADVSLVVTYETCIPNKEEKLQLKTIENQRMSEPLGNFTRLYVVFTVTKPEAYEYWEYVTVSCIVLFSKLIRDPYDIFDDSDSHNLTKSLYYKFDLPRSPVILREFIESSSSSVTLALRHENASDLMSFTSGRQVREIEHVCTFDYTVFMGLPKGWTRTWTIAETETGFKSVDCVLNRVYVIKDPKSIHGLMESKIYTVNSGINFEQHRYTCLLDIHTVAVILIAFQGEKTNSNVSFTISALKQRFLSQVENKGGEANMTELSLLEITKANFLWTKLEILWTATVNVGQQVQMLGYNPPEGMRLQCFQRRSVTDGYSPTNDDVTYSPVEFHQQFVLVRISNVSYSHSGDYKCNATGSCNPCPAELGMAPRLLIVLPYSNMLKMHLNHEPLKDSDNESVPHFNQCFPNGSAFLHTAQMASVRCIYPLALNTRLSEKPVVIFESFHPGLGKYKVGSTERATNFTRQTTSLPEATISHNIYAPDGFEFSGHLKVTCRLQFRIGTIPHDVSEPRGVIDITKSREILVKLSAPPEVYLKHISTQPKETLENWRRVCDNSCDVMNAVQFHFTAQNERRKEGFIDVTSIQSLGVPRGVNGVWLIYVYNENKGYDECHLTDSRQPAVPHDIRERTSYRSSGGRNLIQVEFRCSVQAQHVALVLVAYNSFNESVEQNVWDKKVATAIANDISYWLKYPEDMIVRPCTTYSEIRVSCGIIKLNVHWVPTVTFGTVWRIFLRAYKSRNVLLKIYHQPSIHDKKKLTWVYRGYSMGSWTGRRKANWNDSGIYTCKVEGNLKDTEHRECFLPHRLIVLPETNLLNLYLLNDLLKPNQKIGDTFSQNFLETEQRAYAYCVYLRPFGYVINETITFRYFMEEKFVDTIHYLPAYSQPKIYRNSTSGLQVIAPYLVVGPAPYAGQTKLNFTCRVSFEDNGHNRPASDLTKHLEPIIVSRLLLTKLRVKPVIFGSVSFSDSVDMTQWLRTSLKETYSPKEFQEASQTKALEEGLFEFTIFASVGVPRGWVRLSTFVRDGRTISEEQCDTQREIPLSPQSLPEGLLLDQSYSEIHERSVVKVTFDCAIRVENFALTATAFTHAGEMEKPEITEMTVRYLGNWFRRMLDSPSSTEELSPQYPHSVLVGSATMRLRVTWFASLQVGGNMQMLGYFTGVQDHIMCVKKRGESDEESLLDSSFKVERLKKVKAFTLTKENVSFSDTALFSCLVTPSSGSPPRLSIASRQLVVLPDDQQVHMFLTHKPLAGGDRWEANFNHCDAENIPYMFVGTTIFVHCLHRTFHGQWLQVTVTSELFLFTSYNQTEWVDSGLPQTFVQPNSTLNSWTLKPVEVRGNEMELTAKCIWQYDFPQAIPNDISQNNKSIVLTETKLIRIRLLKHPFIHNQMIESDDPITQDVMRQVTWGTQSAVQFHSQSQTITGKERTVRVNLTITLGVPRGWANLWSVYRYQDKLFKETCFLENFINITDQSMPASLKDDTYRPDIEYNVVNISWACTFLRESVAIFVTTLVCQYESLDCEKVLEEAEQSLLNNLLGWIKYTNSEDLLPVFTTDGLYLVYRTAKLLITWMDKVTVGSPVKMLGYFYEIKGGTIECFHYYAKTHHQVGYKRGFLIEPHQDGVGFSLLKTSIEFGDYGIYACNTTLPKSCPGCATSVVSIPPRRLTVIPDDSVVKLYLTNALIPSAVEWSAQDSLEDRSILECEQVAYAYCEYLQPKGLDSNATHKFHAEKYGTRNRVTTLPVKLVQQNTLDFDVHMIIQYVYELKAPKSSEHINMLNLTCIIKYGEINLAFTKSKLVEIEARVPSVLFVDTIHTSRASLTEALKNNTGLFNQSKDQFHSSGIHNVLLEGSVMINYSVGLGMPRGWSEVNVIYEMNQHIYRRVCPVHSEVKLSDVPGRIRASEYFSHTNGFGLTNYTLRCPLTLDVLAISLVVMNDFKDNVSSVAKKADFYRSLESSIHHFYFNTTGTESDRTIRIPPNSSVQLSLVRLNIGWRAAIPLGTPLIIYGFLPDGDVLNQTTCYYKPDDTEIVEPTKLSFDSHGFIIYHQPTVNHFELIKPVSSPNDSGHYECVHAACTTCAHTSVVVPHFATILASQLVLYTHLSIHSARSHSSNHSSWVYTQYDNESNPFVYDSQQLLVTCDYHTDADVNAPPLLQLRSSHISADSTTTVDVPSSFIEKLQSREESYLAIYSTFLVKCPLNARSRDLLRIVCELQMPLKERKEKDINPNSILRRLERSVQLYIQLHAKPRIITSTILTNDSQTTKMFQSDKWNQPTAKAFLTGFDRKPTTEGVLTVSYSVHYGLPVGWSSAVSIYNQTHGFAYRRCRPKDNNFQQQKGVDQATYLTEHTTQSLRYLCLMLPEHIGLLIYVAHYPEGNRNQTFFEQAFFSETTSTVERWFHKMSGQIILPAGSEGDYRLCPIPVGWESHVNIGKSVIMYGLLDEYLEKSPVCFYGYGELNNKLTQEKNFVVQEYTTYRFFVLFKPSVQFGDSGVYHCTIPQCFTCTPPIGLPTRTLVVLPDSSILELYLRCLSYSDEYIAECPDTECASVAPGEEIEIKCTHVVSKSVNAESEQIISHGPVDDESINSRIDSLLTTTTDRSDDLIIVTSTTKLKIPASSANNRLWRIRCQLPYDEAYRGLTKTKRYEPKPLSKEKQFTISNLRDPRVLAFEVRDSEGKIVHNILTDTYHSSNKIRFIHDVLGPLATEGVYRVNLTVFPGLPVGWIFVRMFYVRNNQLYAEPCLDISTLNYTRYETLEILSQSSCTVQPEHVAISFGVTNSPSSGWTKERSELELETSVVLNISKWMGYNGDQRRSKTISRCINYDLRLLRVKVGWRALVESGGTVQMQGRLDMRQLDNIQCFHRKSEKHAPQSIMSTYDISVDKEHDRFYLTKINVDYRDTGLYYCNTTQGLNDSRYVGMQVRRLSIIPLIPEAECKLTRDKAGKIPVSAQQALRDKQVYLLSGQSAFFHCNFSTQLDEQYVVIYDVLYTDKQFRKSFEKLLVTEDRHATSLILIYRIIAPRARDTTAPLQLHCVYDLPNMTTLDDGHAGKLRQTRCNKWFTIREPANGNLSIKTTARDPSKFPVPLGTVFQCTGGFGMPKLTYHWQRVKSSLYMDQEDSLDLASQLPADGGGWGGPRQPFIDMPVDNGLEASGPILRVPDDPIYRGMSYAYICKGRNVVHGVAYAIETFIHFTVLVCPTDHLRIDLSIFLSPRLLSACTLVKNPIPSIQFYGYFYLTLVRQLILGIPSWGRRTRFSIVRLANTENQNIIEYEASEFNALKTSAALVKSLYSKEIRPVSAQCSSPPVDLAELLHTVNNLYSHDHPRDPVFLLTVDSFTNVDNSSRLSNELQRMHQAGIKVILGFVYSEDNPLFHFFSEHLITMLQPFRVVYLTPRFEGVSKCGDCELLIDSPKLRIHRAGVFDAVCNSSNASRMSMVTAPRLDFSIPDEHLFHGLTLLATCTQVDVSESSEKEVNELTICLTDQSKINQLEKISEPNIQHLSYACAQRLAESSSPGHKSFKENDEVNSLTARVILQENSNLILLCYHRFGGIDVKIQNPVLYIDRWDDSETRPAVFQCVFKGFTPSLTVLLLFRANTTHLKTTEKYSVIAQSTPHFNTKTGITKVQLNWLERPHGNTTGEFVCLVVPSDLYGEKQHVITELPLPSALIQHSAALSMPRSITDCPTAPNLLISHKNTSGNLEFGASYTVVCASKAASESQSLKLYYLTPSVSLFLCYRYAETSESGVNPCFRTTADDTDCSKHLNASERPEKSVYSTRCLSRLEKTKHTGVVHHIVFEIKTLGIDDFNGHFFCQTVYVVTFGTQEEAKIREKLTSSLHTLKFNLPPSIVYFHFNPESQRWECRVAAFPINTTARLNVIRVTPRLLRKQLGLYRVETDKMPPALKDQHLIPKGLATKKHNMEYTITLIFRPIVEIPGGLTKGKVIMQCTFAETWQTLVTDLGEPDEVDEPSIFSPTAIPQCGREIIILCAGDTYSSDMITSMSLHRAVESPWANYDVLLLTVPLLEADAKENIPIPMGSKFHLFGSWAIGRRPQVRVLTDYSGWDISVDIGMLES</sequence>
<dbReference type="InterPro" id="IPR003599">
    <property type="entry name" value="Ig_sub"/>
</dbReference>
<keyword evidence="1" id="KW-0732">Signal</keyword>
<organism evidence="3 4">
    <name type="scientific">Opisthorchis viverrini</name>
    <name type="common">Southeast Asian liver fluke</name>
    <dbReference type="NCBI Taxonomy" id="6198"/>
    <lineage>
        <taxon>Eukaryota</taxon>
        <taxon>Metazoa</taxon>
        <taxon>Spiralia</taxon>
        <taxon>Lophotrochozoa</taxon>
        <taxon>Platyhelminthes</taxon>
        <taxon>Trematoda</taxon>
        <taxon>Digenea</taxon>
        <taxon>Opisthorchiida</taxon>
        <taxon>Opisthorchiata</taxon>
        <taxon>Opisthorchiidae</taxon>
        <taxon>Opisthorchis</taxon>
    </lineage>
</organism>
<gene>
    <name evidence="3" type="ORF">X801_06907</name>
</gene>
<keyword evidence="4" id="KW-1185">Reference proteome</keyword>
<accession>A0A1S8WS33</accession>
<feature type="chain" id="PRO_5012865497" evidence="1">
    <location>
        <begin position="26"/>
        <end position="4978"/>
    </location>
</feature>
<feature type="non-terminal residue" evidence="3">
    <location>
        <position position="4978"/>
    </location>
</feature>
<name>A0A1S8WS33_OPIVI</name>
<dbReference type="SUPFAM" id="SSF48726">
    <property type="entry name" value="Immunoglobulin"/>
    <property type="match status" value="1"/>
</dbReference>